<dbReference type="Pfam" id="PF11064">
    <property type="entry name" value="DUF2865"/>
    <property type="match status" value="1"/>
</dbReference>
<protein>
    <recommendedName>
        <fullName evidence="5">DUF2865 domain-containing protein</fullName>
    </recommendedName>
</protein>
<comment type="caution">
    <text evidence="3">The sequence shown here is derived from an EMBL/GenBank/DDBJ whole genome shotgun (WGS) entry which is preliminary data.</text>
</comment>
<dbReference type="EMBL" id="JAUSVX010000008">
    <property type="protein sequence ID" value="MDQ0471109.1"/>
    <property type="molecule type" value="Genomic_DNA"/>
</dbReference>
<feature type="chain" id="PRO_5047414404" description="DUF2865 domain-containing protein" evidence="2">
    <location>
        <begin position="27"/>
        <end position="237"/>
    </location>
</feature>
<evidence type="ECO:0000256" key="2">
    <source>
        <dbReference type="SAM" id="SignalP"/>
    </source>
</evidence>
<evidence type="ECO:0000313" key="4">
    <source>
        <dbReference type="Proteomes" id="UP001242480"/>
    </source>
</evidence>
<organism evidence="3 4">
    <name type="scientific">Labrys wisconsinensis</name>
    <dbReference type="NCBI Taxonomy" id="425677"/>
    <lineage>
        <taxon>Bacteria</taxon>
        <taxon>Pseudomonadati</taxon>
        <taxon>Pseudomonadota</taxon>
        <taxon>Alphaproteobacteria</taxon>
        <taxon>Hyphomicrobiales</taxon>
        <taxon>Xanthobacteraceae</taxon>
        <taxon>Labrys</taxon>
    </lineage>
</organism>
<name>A0ABU0JA21_9HYPH</name>
<evidence type="ECO:0000313" key="3">
    <source>
        <dbReference type="EMBL" id="MDQ0471109.1"/>
    </source>
</evidence>
<dbReference type="InterPro" id="IPR021293">
    <property type="entry name" value="DUF2865"/>
</dbReference>
<proteinExistence type="predicted"/>
<sequence>MRAGRRLATLVLAMATLAGGAGLSSAEAGFLDFLFGTPKPVAPPAPVPMQQRPRTAAPKRPLQAASPAIGEQRTYCVRTCDGYYFAIGFVRNKAQLASHQAMCASSCGDAPMKLFTAPMDAGPDANKVSGPKPAIERAADETGTLYPAMPNAYAFRDAETAACACKSTASGLPQIPISIDPTLRNGDIVVSQDGLKVFRGGSNGPHQSEDFVSVAGAKDLPSVVRQQMLSLEGRIAQ</sequence>
<keyword evidence="2" id="KW-0732">Signal</keyword>
<dbReference type="RefSeq" id="WP_307275740.1">
    <property type="nucleotide sequence ID" value="NZ_JAUSVX010000008.1"/>
</dbReference>
<gene>
    <name evidence="3" type="ORF">QO011_004132</name>
</gene>
<evidence type="ECO:0000256" key="1">
    <source>
        <dbReference type="SAM" id="MobiDB-lite"/>
    </source>
</evidence>
<feature type="region of interest" description="Disordered" evidence="1">
    <location>
        <begin position="42"/>
        <end position="64"/>
    </location>
</feature>
<accession>A0ABU0JA21</accession>
<reference evidence="3 4" key="1">
    <citation type="submission" date="2023-07" db="EMBL/GenBank/DDBJ databases">
        <title>Genomic Encyclopedia of Type Strains, Phase IV (KMG-IV): sequencing the most valuable type-strain genomes for metagenomic binning, comparative biology and taxonomic classification.</title>
        <authorList>
            <person name="Goeker M."/>
        </authorList>
    </citation>
    <scope>NUCLEOTIDE SEQUENCE [LARGE SCALE GENOMIC DNA]</scope>
    <source>
        <strain evidence="3 4">DSM 19619</strain>
    </source>
</reference>
<dbReference type="Proteomes" id="UP001242480">
    <property type="component" value="Unassembled WGS sequence"/>
</dbReference>
<evidence type="ECO:0008006" key="5">
    <source>
        <dbReference type="Google" id="ProtNLM"/>
    </source>
</evidence>
<keyword evidence="4" id="KW-1185">Reference proteome</keyword>
<feature type="signal peptide" evidence="2">
    <location>
        <begin position="1"/>
        <end position="26"/>
    </location>
</feature>